<organism evidence="1">
    <name type="scientific">Agrobacterium tumefaciens</name>
    <dbReference type="NCBI Taxonomy" id="358"/>
    <lineage>
        <taxon>Bacteria</taxon>
        <taxon>Pseudomonadati</taxon>
        <taxon>Pseudomonadota</taxon>
        <taxon>Alphaproteobacteria</taxon>
        <taxon>Hyphomicrobiales</taxon>
        <taxon>Rhizobiaceae</taxon>
        <taxon>Rhizobium/Agrobacterium group</taxon>
        <taxon>Agrobacterium</taxon>
        <taxon>Agrobacterium tumefaciens complex</taxon>
    </lineage>
</organism>
<protein>
    <submittedName>
        <fullName evidence="1">Uncharacterized protein</fullName>
    </submittedName>
</protein>
<reference evidence="1" key="1">
    <citation type="journal article" date="2014" name="J. Bacteriol.">
        <title>Quorum-dependent mannopine-inducible conjugative transfer of an Agrobacterium opine-catabolic plasmid.</title>
        <authorList>
            <person name="Wetzel M.E."/>
            <person name="Kim K.S."/>
            <person name="Miller M."/>
            <person name="Olsen G.J."/>
            <person name="Farrand S.K."/>
        </authorList>
    </citation>
    <scope>NUCLEOTIDE SEQUENCE</scope>
    <source>
        <strain evidence="1">F64/95</strain>
        <plasmid evidence="1">pAoF64/95</plasmid>
    </source>
</reference>
<name>K7XK19_AGRTU</name>
<sequence>MRANRGEMGDDGDQLRPALVPVSFIVINKAGLMETAAPR</sequence>
<dbReference type="EMBL" id="JX683454">
    <property type="protein sequence ID" value="AFX65606.1"/>
    <property type="molecule type" value="Genomic_DNA"/>
</dbReference>
<geneLocation type="plasmid" evidence="1">
    <name>pAoF64/95</name>
</geneLocation>
<proteinExistence type="predicted"/>
<accession>K7XK19</accession>
<keyword evidence="1" id="KW-0614">Plasmid</keyword>
<evidence type="ECO:0000313" key="1">
    <source>
        <dbReference type="EMBL" id="AFX65606.1"/>
    </source>
</evidence>
<dbReference type="AlphaFoldDB" id="K7XK19"/>